<protein>
    <submittedName>
        <fullName evidence="4">Rho guanine nucleotide exchange factor 8-like</fullName>
    </submittedName>
</protein>
<dbReference type="PANTHER" id="PTHR33101:SF10">
    <property type="entry name" value="ROP GUANINE NUCLEOTIDE EXCHANGE FACTOR 12"/>
    <property type="match status" value="1"/>
</dbReference>
<evidence type="ECO:0000259" key="3">
    <source>
        <dbReference type="PROSITE" id="PS51334"/>
    </source>
</evidence>
<reference evidence="4 5" key="1">
    <citation type="journal article" date="2018" name="Front. Plant Sci.">
        <title>Red Clover (Trifolium pratense) and Zigzag Clover (T. medium) - A Picture of Genomic Similarities and Differences.</title>
        <authorList>
            <person name="Dluhosova J."/>
            <person name="Istvanek J."/>
            <person name="Nedelnik J."/>
            <person name="Repkova J."/>
        </authorList>
    </citation>
    <scope>NUCLEOTIDE SEQUENCE [LARGE SCALE GENOMIC DNA]</scope>
    <source>
        <strain evidence="5">cv. 10/8</strain>
        <tissue evidence="4">Leaf</tissue>
    </source>
</reference>
<organism evidence="4 5">
    <name type="scientific">Trifolium medium</name>
    <dbReference type="NCBI Taxonomy" id="97028"/>
    <lineage>
        <taxon>Eukaryota</taxon>
        <taxon>Viridiplantae</taxon>
        <taxon>Streptophyta</taxon>
        <taxon>Embryophyta</taxon>
        <taxon>Tracheophyta</taxon>
        <taxon>Spermatophyta</taxon>
        <taxon>Magnoliopsida</taxon>
        <taxon>eudicotyledons</taxon>
        <taxon>Gunneridae</taxon>
        <taxon>Pentapetalae</taxon>
        <taxon>rosids</taxon>
        <taxon>fabids</taxon>
        <taxon>Fabales</taxon>
        <taxon>Fabaceae</taxon>
        <taxon>Papilionoideae</taxon>
        <taxon>50 kb inversion clade</taxon>
        <taxon>NPAAA clade</taxon>
        <taxon>Hologalegina</taxon>
        <taxon>IRL clade</taxon>
        <taxon>Trifolieae</taxon>
        <taxon>Trifolium</taxon>
    </lineage>
</organism>
<evidence type="ECO:0000313" key="4">
    <source>
        <dbReference type="EMBL" id="MCI35981.1"/>
    </source>
</evidence>
<evidence type="ECO:0000256" key="1">
    <source>
        <dbReference type="ARBA" id="ARBA00022658"/>
    </source>
</evidence>
<dbReference type="AlphaFoldDB" id="A0A392RHC3"/>
<proteinExistence type="predicted"/>
<feature type="non-terminal residue" evidence="4">
    <location>
        <position position="54"/>
    </location>
</feature>
<evidence type="ECO:0000256" key="2">
    <source>
        <dbReference type="PROSITE-ProRule" id="PRU00663"/>
    </source>
</evidence>
<feature type="domain" description="PRONE" evidence="3">
    <location>
        <begin position="1"/>
        <end position="54"/>
    </location>
</feature>
<dbReference type="EMBL" id="LXQA010228993">
    <property type="protein sequence ID" value="MCI35981.1"/>
    <property type="molecule type" value="Genomic_DNA"/>
</dbReference>
<keyword evidence="5" id="KW-1185">Reference proteome</keyword>
<comment type="caution">
    <text evidence="4">The sequence shown here is derived from an EMBL/GenBank/DDBJ whole genome shotgun (WGS) entry which is preliminary data.</text>
</comment>
<dbReference type="PROSITE" id="PS51334">
    <property type="entry name" value="PRONE"/>
    <property type="match status" value="1"/>
</dbReference>
<dbReference type="GO" id="GO:0005085">
    <property type="term" value="F:guanyl-nucleotide exchange factor activity"/>
    <property type="evidence" value="ECO:0007669"/>
    <property type="project" value="UniProtKB-UniRule"/>
</dbReference>
<dbReference type="InterPro" id="IPR005512">
    <property type="entry name" value="PRONE_dom"/>
</dbReference>
<name>A0A392RHC3_9FABA</name>
<sequence>MNQKDSKSGWGSAVSLEKRELFEERAETILLLLKHRFPGIPQSALDISKIQFNR</sequence>
<dbReference type="Proteomes" id="UP000265520">
    <property type="component" value="Unassembled WGS sequence"/>
</dbReference>
<keyword evidence="1 2" id="KW-0344">Guanine-nucleotide releasing factor</keyword>
<dbReference type="PANTHER" id="PTHR33101">
    <property type="entry name" value="ROP GUANINE NUCLEOTIDE EXCHANGE FACTOR 1"/>
    <property type="match status" value="1"/>
</dbReference>
<accession>A0A392RHC3</accession>
<dbReference type="Pfam" id="PF03759">
    <property type="entry name" value="PRONE"/>
    <property type="match status" value="1"/>
</dbReference>
<dbReference type="InterPro" id="IPR038937">
    <property type="entry name" value="RopGEF"/>
</dbReference>
<dbReference type="Gene3D" id="1.20.58.1310">
    <property type="entry name" value="PRONE domain, subdomain 2"/>
    <property type="match status" value="1"/>
</dbReference>
<evidence type="ECO:0000313" key="5">
    <source>
        <dbReference type="Proteomes" id="UP000265520"/>
    </source>
</evidence>